<gene>
    <name evidence="1" type="ORF">KFE25_003276</name>
</gene>
<proteinExistence type="predicted"/>
<protein>
    <submittedName>
        <fullName evidence="1">Uncharacterized protein</fullName>
    </submittedName>
</protein>
<name>A0A8J6CE60_DIALT</name>
<reference evidence="1" key="1">
    <citation type="submission" date="2021-05" db="EMBL/GenBank/DDBJ databases">
        <title>The genome of the haptophyte Pavlova lutheri (Diacronema luteri, Pavlovales) - a model for lipid biosynthesis in eukaryotic algae.</title>
        <authorList>
            <person name="Hulatt C.J."/>
            <person name="Posewitz M.C."/>
        </authorList>
    </citation>
    <scope>NUCLEOTIDE SEQUENCE</scope>
    <source>
        <strain evidence="1">NIVA-4/92</strain>
    </source>
</reference>
<sequence length="211" mass="22513">MRGKEDLSLFRPVAAIDSLSLDSTSHAWRQLKRRLTQPNKAPVTPVDAAVLKECLEQQRRFEARNTAVGLGVGLLASLGFRGLPIGHARLMSLVMVGSCTASGLVAGAIMGSKKTLSRLALLQTPLGASVRGELFVRLAPDEHTAAARLHADVVAALARQRASRWGVTSAEFAPDDANSLQEDEQLTGTSALQSVAELMRSSSVWGDRVFG</sequence>
<dbReference type="Proteomes" id="UP000751190">
    <property type="component" value="Unassembled WGS sequence"/>
</dbReference>
<evidence type="ECO:0000313" key="1">
    <source>
        <dbReference type="EMBL" id="KAG8464213.1"/>
    </source>
</evidence>
<keyword evidence="2" id="KW-1185">Reference proteome</keyword>
<comment type="caution">
    <text evidence="1">The sequence shown here is derived from an EMBL/GenBank/DDBJ whole genome shotgun (WGS) entry which is preliminary data.</text>
</comment>
<dbReference type="AlphaFoldDB" id="A0A8J6CE60"/>
<accession>A0A8J6CE60</accession>
<evidence type="ECO:0000313" key="2">
    <source>
        <dbReference type="Proteomes" id="UP000751190"/>
    </source>
</evidence>
<dbReference type="EMBL" id="JAGTXO010000013">
    <property type="protein sequence ID" value="KAG8464213.1"/>
    <property type="molecule type" value="Genomic_DNA"/>
</dbReference>
<organism evidence="1 2">
    <name type="scientific">Diacronema lutheri</name>
    <name type="common">Unicellular marine alga</name>
    <name type="synonym">Monochrysis lutheri</name>
    <dbReference type="NCBI Taxonomy" id="2081491"/>
    <lineage>
        <taxon>Eukaryota</taxon>
        <taxon>Haptista</taxon>
        <taxon>Haptophyta</taxon>
        <taxon>Pavlovophyceae</taxon>
        <taxon>Pavlovales</taxon>
        <taxon>Pavlovaceae</taxon>
        <taxon>Diacronema</taxon>
    </lineage>
</organism>